<dbReference type="Proteomes" id="UP001501153">
    <property type="component" value="Unassembled WGS sequence"/>
</dbReference>
<gene>
    <name evidence="2" type="ORF">GCM10023185_37570</name>
</gene>
<dbReference type="SUPFAM" id="SSF53474">
    <property type="entry name" value="alpha/beta-Hydrolases"/>
    <property type="match status" value="1"/>
</dbReference>
<dbReference type="PANTHER" id="PTHR43358:SF4">
    <property type="entry name" value="ALPHA_BETA HYDROLASE FOLD-1 DOMAIN-CONTAINING PROTEIN"/>
    <property type="match status" value="1"/>
</dbReference>
<dbReference type="Pfam" id="PF12146">
    <property type="entry name" value="Hydrolase_4"/>
    <property type="match status" value="1"/>
</dbReference>
<proteinExistence type="predicted"/>
<sequence length="314" mass="34452">MKKRNWWGRLGWGMAAVLVLLSAALFNQAYRFTHFSSAAEDAPTGLPSALQLARYALLGLPNPRPADGPAPAVAYENVALKAIDGTRLAAWYVPVSEARGTVALFHGYHSQRAGLHAEAAIFRRLGYNTLQLDFRGSGASDGDYTSVGYDEAQDVKAAYDWLRQQDHNRKLYLFGTSMGAVSILRGMRQYPDMQPEGLILECPFGTQLDASKGRFRSLHLPEEPLSHLIVFSGSVVNGFWGFSHDAVRYAGAVRVPALLQWGEQDPRVSRAETDALFAALRGPKQLVTYPAAGHESYARQDSARWAQAVAAFLP</sequence>
<dbReference type="PANTHER" id="PTHR43358">
    <property type="entry name" value="ALPHA/BETA-HYDROLASE"/>
    <property type="match status" value="1"/>
</dbReference>
<evidence type="ECO:0000313" key="3">
    <source>
        <dbReference type="Proteomes" id="UP001501153"/>
    </source>
</evidence>
<dbReference type="InterPro" id="IPR029058">
    <property type="entry name" value="AB_hydrolase_fold"/>
</dbReference>
<dbReference type="InterPro" id="IPR022742">
    <property type="entry name" value="Hydrolase_4"/>
</dbReference>
<dbReference type="Gene3D" id="3.40.50.1820">
    <property type="entry name" value="alpha/beta hydrolase"/>
    <property type="match status" value="1"/>
</dbReference>
<dbReference type="RefSeq" id="WP_345237664.1">
    <property type="nucleotide sequence ID" value="NZ_BAABGZ010000076.1"/>
</dbReference>
<comment type="caution">
    <text evidence="2">The sequence shown here is derived from an EMBL/GenBank/DDBJ whole genome shotgun (WGS) entry which is preliminary data.</text>
</comment>
<keyword evidence="3" id="KW-1185">Reference proteome</keyword>
<evidence type="ECO:0000313" key="2">
    <source>
        <dbReference type="EMBL" id="GAA4366439.1"/>
    </source>
</evidence>
<reference evidence="3" key="1">
    <citation type="journal article" date="2019" name="Int. J. Syst. Evol. Microbiol.">
        <title>The Global Catalogue of Microorganisms (GCM) 10K type strain sequencing project: providing services to taxonomists for standard genome sequencing and annotation.</title>
        <authorList>
            <consortium name="The Broad Institute Genomics Platform"/>
            <consortium name="The Broad Institute Genome Sequencing Center for Infectious Disease"/>
            <person name="Wu L."/>
            <person name="Ma J."/>
        </authorList>
    </citation>
    <scope>NUCLEOTIDE SEQUENCE [LARGE SCALE GENOMIC DNA]</scope>
    <source>
        <strain evidence="3">JCM 17923</strain>
    </source>
</reference>
<name>A0ABP8IRD2_9BACT</name>
<dbReference type="InterPro" id="IPR052920">
    <property type="entry name" value="DNA-binding_regulatory"/>
</dbReference>
<feature type="domain" description="Serine aminopeptidase S33" evidence="1">
    <location>
        <begin position="97"/>
        <end position="204"/>
    </location>
</feature>
<organism evidence="2 3">
    <name type="scientific">Hymenobacter saemangeumensis</name>
    <dbReference type="NCBI Taxonomy" id="1084522"/>
    <lineage>
        <taxon>Bacteria</taxon>
        <taxon>Pseudomonadati</taxon>
        <taxon>Bacteroidota</taxon>
        <taxon>Cytophagia</taxon>
        <taxon>Cytophagales</taxon>
        <taxon>Hymenobacteraceae</taxon>
        <taxon>Hymenobacter</taxon>
    </lineage>
</organism>
<evidence type="ECO:0000259" key="1">
    <source>
        <dbReference type="Pfam" id="PF12146"/>
    </source>
</evidence>
<protein>
    <recommendedName>
        <fullName evidence="1">Serine aminopeptidase S33 domain-containing protein</fullName>
    </recommendedName>
</protein>
<accession>A0ABP8IRD2</accession>
<dbReference type="EMBL" id="BAABGZ010000076">
    <property type="protein sequence ID" value="GAA4366439.1"/>
    <property type="molecule type" value="Genomic_DNA"/>
</dbReference>